<evidence type="ECO:0000313" key="3">
    <source>
        <dbReference type="Proteomes" id="UP000000321"/>
    </source>
</evidence>
<dbReference type="Proteomes" id="UP000000321">
    <property type="component" value="Unassembled WGS sequence"/>
</dbReference>
<sequence length="919" mass="99996">MERYCRLAVLLTFFLTCTTHVAAKQIEASDAANLAARVGLGTAKLWMDHKSISIPPSSLPAAERSEKIEQSLSRYEELRNGYSGVSTVATGVKWGTGGLIAGVALYGGPQAAVTVPLTLIGAASAISLDLTNRKVEEIGNKRAGMLLSTLRNELVAESGAASLEGLLNNPELLRETVEKSDRFLRDVKERAQASNDDELVKTAAEALSRAGAAHTVATLDALGVVADDVDRLDRSFGEFASEVRNSQKRVQDTLVAHEGAIVSLSGDVTELASDVQTVREEVTKLGSNQGLMADFMFSSMPPSEKVRALRSGLMDSRIACPAEQTNCDAQTIKTALIEQYDGEARVAMRVQAAGQVLRGISDVQAITSNLGIPIGEDGQKAIDIASGALNAYMSFMSGNPLGAIASVTGMFGKKPDPDAERFKVMMGYLKEQFGAVNAKLDDILKNQKVLLDAVSEVSRQVQASYEALDARLSEMQVEQQRISNAVKSLVWREWEACYTVYAKAITGDSISEDDGSYVDRATLRFPSFDAARRLLDARAAPASDCIQTVLRTTSAGTASRWFGHFLDADRALNPERLRDPSTLSAAERDEANAWQGLLTSYRQNVVDPAFAVAVDFAIRHGASPSTLLFMNASPIEGVQDLATVSGEIGKGFRYQCTSRDGREALIRGLVCLPGESEDEIARDITSIALNTDILLDITDWMLVVSQLADLYAEDPVRFARDMDEVYRLPSYSHGEEITRASVDMLTLAIAYYARIHGGVTALAMAEDIRDGRLDDRLVRIAENSPYLAENAAHVYLNMLRGNWPPMPDTAEPSFADKYGQAYVYAQVSNEANRFEPLYALFGRDRPLTLTEQGAVGMQFSVGERNAVLPLPTPVRFAEGSFVYPPRRAALFAQRERMIERYLDYQLGEDTALAAVVLPQ</sequence>
<reference evidence="2 3" key="1">
    <citation type="journal article" date="2008" name="Appl. Environ. Microbiol.">
        <title>Genomic insights into Mn(II) oxidation by the marine alphaproteobacterium Aurantimonas sp. strain SI85-9A1.</title>
        <authorList>
            <person name="Dick G.J."/>
            <person name="Podell S."/>
            <person name="Johnson H.A."/>
            <person name="Rivera-Espinoza Y."/>
            <person name="Bernier-Latmani R."/>
            <person name="McCarthy J.K."/>
            <person name="Torpey J.W."/>
            <person name="Clement B.G."/>
            <person name="Gaasterland T."/>
            <person name="Tebo B.M."/>
        </authorList>
    </citation>
    <scope>NUCLEOTIDE SEQUENCE [LARGE SCALE GENOMIC DNA]</scope>
    <source>
        <strain evidence="2 3">SI85-9A1</strain>
    </source>
</reference>
<protein>
    <submittedName>
        <fullName evidence="2">Uncharacterized protein</fullName>
    </submittedName>
</protein>
<evidence type="ECO:0000256" key="1">
    <source>
        <dbReference type="SAM" id="SignalP"/>
    </source>
</evidence>
<organism evidence="2 3">
    <name type="scientific">Aurantimonas manganoxydans (strain ATCC BAA-1229 / DSM 21871 / SI85-9A1)</name>
    <dbReference type="NCBI Taxonomy" id="287752"/>
    <lineage>
        <taxon>Bacteria</taxon>
        <taxon>Pseudomonadati</taxon>
        <taxon>Pseudomonadota</taxon>
        <taxon>Alphaproteobacteria</taxon>
        <taxon>Hyphomicrobiales</taxon>
        <taxon>Aurantimonadaceae</taxon>
        <taxon>Aurantimonas</taxon>
    </lineage>
</organism>
<dbReference type="EMBL" id="AAPJ01000003">
    <property type="protein sequence ID" value="EAS49990.1"/>
    <property type="molecule type" value="Genomic_DNA"/>
</dbReference>
<keyword evidence="1" id="KW-0732">Signal</keyword>
<dbReference type="BioCyc" id="AURANTIMONAS:SI859A1_01343-MONOMER"/>
<accession>Q1YIX7</accession>
<proteinExistence type="predicted"/>
<feature type="chain" id="PRO_5004197564" evidence="1">
    <location>
        <begin position="23"/>
        <end position="919"/>
    </location>
</feature>
<dbReference type="RefSeq" id="WP_009209201.1">
    <property type="nucleotide sequence ID" value="NZ_BBWP01000041.1"/>
</dbReference>
<keyword evidence="3" id="KW-1185">Reference proteome</keyword>
<evidence type="ECO:0000313" key="2">
    <source>
        <dbReference type="EMBL" id="EAS49990.1"/>
    </source>
</evidence>
<name>Q1YIX7_AURMS</name>
<feature type="signal peptide" evidence="1">
    <location>
        <begin position="1"/>
        <end position="22"/>
    </location>
</feature>
<dbReference type="HOGENOM" id="CLU_317090_0_0_5"/>
<dbReference type="OrthoDB" id="8457079at2"/>
<gene>
    <name evidence="2" type="ORF">SI859A1_01343</name>
</gene>
<comment type="caution">
    <text evidence="2">The sequence shown here is derived from an EMBL/GenBank/DDBJ whole genome shotgun (WGS) entry which is preliminary data.</text>
</comment>
<dbReference type="AlphaFoldDB" id="Q1YIX7"/>